<name>D1YVZ9_METPS</name>
<sequence length="222" mass="23724">MHIIIIGLGGIGQNLARIAVAEKHNVVVIDNNAKKCNDIVTKYDLISVNGDATSATILDEAGVSETDAVIATTSSDAVNLLALLQAKDKGVKNLRSIVNEFEHEDIFQREGITIHKNPSAIVAEDIYNNMLRPGINDFVTIGAGKAEIVDILIKEGTKAAGRSIKDIGLPSNVLVIAVERGDDVIIPDGNTVVLPGDSVFVFIRKNLADKVFNTFSVGNLVR</sequence>
<dbReference type="InParanoid" id="D1YVZ9"/>
<evidence type="ECO:0000256" key="6">
    <source>
        <dbReference type="ARBA" id="ARBA00023065"/>
    </source>
</evidence>
<accession>D1YVZ9</accession>
<keyword evidence="3" id="KW-0633">Potassium transport</keyword>
<dbReference type="FunCoup" id="D1YVZ9">
    <property type="interactions" value="1"/>
</dbReference>
<dbReference type="KEGG" id="mpd:MCP_0549"/>
<dbReference type="InterPro" id="IPR050721">
    <property type="entry name" value="Trk_Ktr_HKT_K-transport"/>
</dbReference>
<evidence type="ECO:0000313" key="10">
    <source>
        <dbReference type="Proteomes" id="UP000001882"/>
    </source>
</evidence>
<dbReference type="InterPro" id="IPR006036">
    <property type="entry name" value="K_uptake_TrkA"/>
</dbReference>
<evidence type="ECO:0000256" key="3">
    <source>
        <dbReference type="ARBA" id="ARBA00022538"/>
    </source>
</evidence>
<dbReference type="InterPro" id="IPR006037">
    <property type="entry name" value="RCK_C"/>
</dbReference>
<evidence type="ECO:0000313" key="9">
    <source>
        <dbReference type="EMBL" id="BAI60621.1"/>
    </source>
</evidence>
<dbReference type="GO" id="GO:0015079">
    <property type="term" value="F:potassium ion transmembrane transporter activity"/>
    <property type="evidence" value="ECO:0007669"/>
    <property type="project" value="InterPro"/>
</dbReference>
<dbReference type="AlphaFoldDB" id="D1YVZ9"/>
<keyword evidence="5" id="KW-0520">NAD</keyword>
<reference evidence="9 10" key="1">
    <citation type="journal article" date="2007" name="Appl. Environ. Microbiol.">
        <title>Isolation of key methanogens for global methane emission from rice paddy fields: a novel isolate affiliated with the clone cluster rice cluster I.</title>
        <authorList>
            <person name="Sakai S."/>
            <person name="Imachi H."/>
            <person name="Sekiguchi Y."/>
            <person name="Ohashi A."/>
            <person name="Harada H."/>
            <person name="Kamagata Y."/>
        </authorList>
    </citation>
    <scope>NUCLEOTIDE SEQUENCE [LARGE SCALE GENOMIC DNA]</scope>
    <source>
        <strain evidence="10">DSM 17711 / JCM 13418 / NBRC 101707 / SANAE</strain>
    </source>
</reference>
<dbReference type="Gene3D" id="3.30.70.1450">
    <property type="entry name" value="Regulator of K+ conductance, C-terminal domain"/>
    <property type="match status" value="1"/>
</dbReference>
<gene>
    <name evidence="9" type="primary">trkA-1</name>
    <name evidence="9" type="ordered locus">MCP_0549</name>
</gene>
<dbReference type="InterPro" id="IPR036291">
    <property type="entry name" value="NAD(P)-bd_dom_sf"/>
</dbReference>
<dbReference type="PANTHER" id="PTHR43833:SF5">
    <property type="entry name" value="TRK SYSTEM POTASSIUM UPTAKE PROTEIN TRKA"/>
    <property type="match status" value="1"/>
</dbReference>
<dbReference type="Proteomes" id="UP000001882">
    <property type="component" value="Chromosome"/>
</dbReference>
<dbReference type="GO" id="GO:0005886">
    <property type="term" value="C:plasma membrane"/>
    <property type="evidence" value="ECO:0007669"/>
    <property type="project" value="InterPro"/>
</dbReference>
<dbReference type="PANTHER" id="PTHR43833">
    <property type="entry name" value="POTASSIUM CHANNEL PROTEIN 2-RELATED-RELATED"/>
    <property type="match status" value="1"/>
</dbReference>
<feature type="domain" description="RCK C-terminal" evidence="8">
    <location>
        <begin position="136"/>
        <end position="218"/>
    </location>
</feature>
<reference evidence="10" key="3">
    <citation type="journal article" date="2011" name="PLoS ONE">
        <title>Genome sequence of a mesophilic hydrogenotrophic methanogen Methanocella paludicola, the first cultivated representative of the order Methanocellales.</title>
        <authorList>
            <person name="Sakai S."/>
            <person name="Takaki Y."/>
            <person name="Shimamura S."/>
            <person name="Sekine M."/>
            <person name="Tajima T."/>
            <person name="Kosugi H."/>
            <person name="Ichikawa N."/>
            <person name="Tasumi E."/>
            <person name="Hiraki A.T."/>
            <person name="Shimizu A."/>
            <person name="Kato Y."/>
            <person name="Nishiko R."/>
            <person name="Mori K."/>
            <person name="Fujita N."/>
            <person name="Imachi H."/>
            <person name="Takai K."/>
        </authorList>
    </citation>
    <scope>NUCLEOTIDE SEQUENCE [LARGE SCALE GENOMIC DNA]</scope>
    <source>
        <strain evidence="10">DSM 17711 / JCM 13418 / NBRC 101707 / SANAE</strain>
    </source>
</reference>
<feature type="domain" description="RCK N-terminal" evidence="7">
    <location>
        <begin position="1"/>
        <end position="121"/>
    </location>
</feature>
<dbReference type="PRINTS" id="PR00335">
    <property type="entry name" value="KUPTAKETRKA"/>
</dbReference>
<protein>
    <submittedName>
        <fullName evidence="9">Trk system potassium uptake protein TrkA homolog</fullName>
    </submittedName>
</protein>
<dbReference type="Gene3D" id="3.40.50.720">
    <property type="entry name" value="NAD(P)-binding Rossmann-like Domain"/>
    <property type="match status" value="1"/>
</dbReference>
<keyword evidence="4" id="KW-0630">Potassium</keyword>
<dbReference type="GeneID" id="8680614"/>
<evidence type="ECO:0000259" key="7">
    <source>
        <dbReference type="PROSITE" id="PS51201"/>
    </source>
</evidence>
<dbReference type="Pfam" id="PF02080">
    <property type="entry name" value="TrkA_C"/>
    <property type="match status" value="1"/>
</dbReference>
<dbReference type="InterPro" id="IPR036721">
    <property type="entry name" value="RCK_C_sf"/>
</dbReference>
<evidence type="ECO:0000256" key="2">
    <source>
        <dbReference type="ARBA" id="ARBA00022448"/>
    </source>
</evidence>
<evidence type="ECO:0000256" key="4">
    <source>
        <dbReference type="ARBA" id="ARBA00022958"/>
    </source>
</evidence>
<dbReference type="OrthoDB" id="24929at2157"/>
<evidence type="ECO:0000259" key="8">
    <source>
        <dbReference type="PROSITE" id="PS51202"/>
    </source>
</evidence>
<dbReference type="EMBL" id="AP011532">
    <property type="protein sequence ID" value="BAI60621.1"/>
    <property type="molecule type" value="Genomic_DNA"/>
</dbReference>
<dbReference type="Pfam" id="PF02254">
    <property type="entry name" value="TrkA_N"/>
    <property type="match status" value="1"/>
</dbReference>
<dbReference type="InterPro" id="IPR003148">
    <property type="entry name" value="RCK_N"/>
</dbReference>
<dbReference type="eggNOG" id="arCOG01957">
    <property type="taxonomic scope" value="Archaea"/>
</dbReference>
<proteinExistence type="predicted"/>
<evidence type="ECO:0000256" key="5">
    <source>
        <dbReference type="ARBA" id="ARBA00023027"/>
    </source>
</evidence>
<reference evidence="9 10" key="2">
    <citation type="journal article" date="2008" name="Int. J. Syst. Evol. Microbiol.">
        <title>Methanocella paludicola gen. nov., sp. nov., a methane-producing archaeon, the first isolate of the lineage 'Rice Cluster I', and proposal of the new archaeal order Methanocellales ord. nov.</title>
        <authorList>
            <person name="Sakai S."/>
            <person name="Imachi H."/>
            <person name="Hanada S."/>
            <person name="Ohashi A."/>
            <person name="Harada H."/>
            <person name="Kamagata Y."/>
        </authorList>
    </citation>
    <scope>NUCLEOTIDE SEQUENCE [LARGE SCALE GENOMIC DNA]</scope>
    <source>
        <strain evidence="10">DSM 17711 / JCM 13418 / NBRC 101707 / SANAE</strain>
    </source>
</reference>
<keyword evidence="2" id="KW-0813">Transport</keyword>
<comment type="function">
    <text evidence="1">Part of a potassium transport system.</text>
</comment>
<organism evidence="9 10">
    <name type="scientific">Methanocella paludicola (strain DSM 17711 / JCM 13418 / NBRC 101707 / SANAE)</name>
    <dbReference type="NCBI Taxonomy" id="304371"/>
    <lineage>
        <taxon>Archaea</taxon>
        <taxon>Methanobacteriati</taxon>
        <taxon>Methanobacteriota</taxon>
        <taxon>Stenosarchaea group</taxon>
        <taxon>Methanomicrobia</taxon>
        <taxon>Methanocellales</taxon>
        <taxon>Methanocellaceae</taxon>
        <taxon>Methanocella</taxon>
    </lineage>
</organism>
<dbReference type="PROSITE" id="PS51201">
    <property type="entry name" value="RCK_N"/>
    <property type="match status" value="1"/>
</dbReference>
<dbReference type="PROSITE" id="PS51202">
    <property type="entry name" value="RCK_C"/>
    <property type="match status" value="1"/>
</dbReference>
<evidence type="ECO:0000256" key="1">
    <source>
        <dbReference type="ARBA" id="ARBA00003660"/>
    </source>
</evidence>
<keyword evidence="10" id="KW-1185">Reference proteome</keyword>
<dbReference type="SUPFAM" id="SSF116726">
    <property type="entry name" value="TrkA C-terminal domain-like"/>
    <property type="match status" value="1"/>
</dbReference>
<dbReference type="RefSeq" id="WP_012899301.1">
    <property type="nucleotide sequence ID" value="NC_013665.1"/>
</dbReference>
<dbReference type="SUPFAM" id="SSF51735">
    <property type="entry name" value="NAD(P)-binding Rossmann-fold domains"/>
    <property type="match status" value="1"/>
</dbReference>
<dbReference type="STRING" id="304371.MCP_0549"/>
<keyword evidence="6" id="KW-0406">Ion transport</keyword>